<dbReference type="PANTHER" id="PTHR35192">
    <property type="entry name" value="PROTEIN, PUTATIVE-RELATED"/>
    <property type="match status" value="1"/>
</dbReference>
<sequence>MRRSSSGAVASSCSCPANTYWSLTNPTAGIGDCLSCPGAPAGSTTCTQPSGGVSPTRRRDTVLSASSCKRGEMLCPIYSGRGGMECVNVQRTTDSCGGCVALPDDDIAYNGGAGFTGRDCTAIPNVAAVDCWHGQCLVESCKEPYQLVDGACV</sequence>
<evidence type="ECO:0000313" key="3">
    <source>
        <dbReference type="Proteomes" id="UP000613580"/>
    </source>
</evidence>
<protein>
    <recommendedName>
        <fullName evidence="1">Protein CPL1-like domain-containing protein</fullName>
    </recommendedName>
</protein>
<organism evidence="2 3">
    <name type="scientific">Mycena chlorophos</name>
    <name type="common">Agaric fungus</name>
    <name type="synonym">Agaricus chlorophos</name>
    <dbReference type="NCBI Taxonomy" id="658473"/>
    <lineage>
        <taxon>Eukaryota</taxon>
        <taxon>Fungi</taxon>
        <taxon>Dikarya</taxon>
        <taxon>Basidiomycota</taxon>
        <taxon>Agaricomycotina</taxon>
        <taxon>Agaricomycetes</taxon>
        <taxon>Agaricomycetidae</taxon>
        <taxon>Agaricales</taxon>
        <taxon>Marasmiineae</taxon>
        <taxon>Mycenaceae</taxon>
        <taxon>Mycena</taxon>
    </lineage>
</organism>
<dbReference type="OrthoDB" id="439917at2759"/>
<dbReference type="InterPro" id="IPR038955">
    <property type="entry name" value="PriA/CPL1_fungi"/>
</dbReference>
<accession>A0A8H6W8D7</accession>
<proteinExistence type="predicted"/>
<dbReference type="EMBL" id="JACAZE010000010">
    <property type="protein sequence ID" value="KAF7305418.1"/>
    <property type="molecule type" value="Genomic_DNA"/>
</dbReference>
<reference evidence="2" key="1">
    <citation type="submission" date="2020-05" db="EMBL/GenBank/DDBJ databases">
        <title>Mycena genomes resolve the evolution of fungal bioluminescence.</title>
        <authorList>
            <person name="Tsai I.J."/>
        </authorList>
    </citation>
    <scope>NUCLEOTIDE SEQUENCE</scope>
    <source>
        <strain evidence="2">110903Hualien_Pintung</strain>
    </source>
</reference>
<dbReference type="PROSITE" id="PS51257">
    <property type="entry name" value="PROKAR_LIPOPROTEIN"/>
    <property type="match status" value="1"/>
</dbReference>
<dbReference type="PANTHER" id="PTHR35192:SF2">
    <property type="entry name" value="APPLE DOMAIN-CONTAINING PROTEIN"/>
    <property type="match status" value="1"/>
</dbReference>
<feature type="domain" description="Protein CPL1-like" evidence="1">
    <location>
        <begin position="84"/>
        <end position="147"/>
    </location>
</feature>
<dbReference type="Pfam" id="PF21671">
    <property type="entry name" value="CPL1-like"/>
    <property type="match status" value="1"/>
</dbReference>
<dbReference type="AlphaFoldDB" id="A0A8H6W8D7"/>
<dbReference type="Proteomes" id="UP000613580">
    <property type="component" value="Unassembled WGS sequence"/>
</dbReference>
<evidence type="ECO:0000313" key="2">
    <source>
        <dbReference type="EMBL" id="KAF7305418.1"/>
    </source>
</evidence>
<gene>
    <name evidence="2" type="ORF">HMN09_00794200</name>
</gene>
<keyword evidence="3" id="KW-1185">Reference proteome</keyword>
<dbReference type="InterPro" id="IPR048661">
    <property type="entry name" value="CPL1-like"/>
</dbReference>
<name>A0A8H6W8D7_MYCCL</name>
<evidence type="ECO:0000259" key="1">
    <source>
        <dbReference type="Pfam" id="PF21671"/>
    </source>
</evidence>
<comment type="caution">
    <text evidence="2">The sequence shown here is derived from an EMBL/GenBank/DDBJ whole genome shotgun (WGS) entry which is preliminary data.</text>
</comment>